<dbReference type="OrthoDB" id="5488409at2"/>
<dbReference type="Gene3D" id="2.120.10.30">
    <property type="entry name" value="TolB, C-terminal domain"/>
    <property type="match status" value="1"/>
</dbReference>
<dbReference type="EMBL" id="CP001804">
    <property type="protein sequence ID" value="ACY16213.1"/>
    <property type="molecule type" value="Genomic_DNA"/>
</dbReference>
<accession>D0LY63</accession>
<dbReference type="KEGG" id="hoh:Hoch_3713"/>
<name>D0LY63_HALO1</name>
<dbReference type="InterPro" id="IPR011659">
    <property type="entry name" value="WD40"/>
</dbReference>
<dbReference type="InterPro" id="IPR011042">
    <property type="entry name" value="6-blade_b-propeller_TolB-like"/>
</dbReference>
<dbReference type="InterPro" id="IPR040698">
    <property type="entry name" value="HZS_alpha_mid"/>
</dbReference>
<dbReference type="Pfam" id="PF18582">
    <property type="entry name" value="HZS_alpha"/>
    <property type="match status" value="1"/>
</dbReference>
<dbReference type="Proteomes" id="UP000001880">
    <property type="component" value="Chromosome"/>
</dbReference>
<sequence length="997" mass="105592">MHDFNPRAALSIGAVALCFAAGCSEESAPGRTYYDRNVEPILLQTCASNVSGCHAANDDDPFAFAAGNFDVTSFENVQKRRDLLEPFGVYPVPLLLIKSTGASDELEFAYGGEFQSLRVQHAGGTVLEVGSEAYLTLLRWMENGATESGLPPVTPPESGSGGCSNIIAQDFDPAPYVADASFNQFVAEVQPVLVNSCATGNCHGAPQSDFYVTCGDSEQARAYNFAQVQAFVDEPAENSPLLLYPLAVSAGGYFHTGGEFFGSRNNGDYKALASWAEAAGAVDFGADDAGKAFFADYVQPMLLRRGCQFEACHSPAATNDFKLRSGSQGFFSAVALEKNYELARKDFMSMEVPDARRSRIASKTMLRSSGGIAHRGGPLLEDARLDSKVADISSACAAFAPEDAPPLCILQQWVELERQDAIDAGAILPLAAGDTVPLVYVERETEHVATPLEFDTYQPGSDLLVADATLDERGAITALSEPRSLLAGCPGAGDTASVDVRAPDLRHDGTTIAFAMRTAQSDPLGVYKVNIDGGGCQRLTPAEAPVGGIAIHNFDPAWSPDGASIVFASTRGGANAPSLSRQLFLPQSDIWRMRADGSAPEQVTYLTNSELSPQMIREGRIILSTEKVSSGFYQVAGRRINWDRTDYHPLLAQRAESPFVDLDDLDEFAPSVGYAQATDIREALNGNFLFILSDAGARGGAGTLAVFNRSVGTFEAGREQAGYLESMSIPDTAATGRAGSATQGAYRTPYPLLDGRVLVSYASFSGDLATANALDWDLVAVDPRTGAREVLLDSDKALVDAVLAVPYEPRELYFNRRQLVFGGGVDTQATGGEGFSIIHFPDAPVVFTLLNANLRRGRPVDTFREASHLAVYREAPAPAGTTSGSGEGGIFEQRELLGRAALAADGSVRIRVPAGVGVILELQTEDGGAVETMREEHQVGPGEVVSIGVPGDLFDGVCGGCHGSISGQELDATLSPDVLTGASESIAADNAPVDLTR</sequence>
<organism evidence="2 3">
    <name type="scientific">Haliangium ochraceum (strain DSM 14365 / JCM 11303 / SMP-2)</name>
    <dbReference type="NCBI Taxonomy" id="502025"/>
    <lineage>
        <taxon>Bacteria</taxon>
        <taxon>Pseudomonadati</taxon>
        <taxon>Myxococcota</taxon>
        <taxon>Polyangia</taxon>
        <taxon>Haliangiales</taxon>
        <taxon>Kofleriaceae</taxon>
        <taxon>Haliangium</taxon>
    </lineage>
</organism>
<dbReference type="eggNOG" id="COG0823">
    <property type="taxonomic scope" value="Bacteria"/>
</dbReference>
<proteinExistence type="predicted"/>
<evidence type="ECO:0000259" key="1">
    <source>
        <dbReference type="Pfam" id="PF18582"/>
    </source>
</evidence>
<evidence type="ECO:0000313" key="2">
    <source>
        <dbReference type="EMBL" id="ACY16213.1"/>
    </source>
</evidence>
<dbReference type="PROSITE" id="PS51257">
    <property type="entry name" value="PROKAR_LIPOPROTEIN"/>
    <property type="match status" value="1"/>
</dbReference>
<feature type="domain" description="Hydrazine synthase alpha subunit middle" evidence="1">
    <location>
        <begin position="889"/>
        <end position="946"/>
    </location>
</feature>
<gene>
    <name evidence="2" type="ordered locus">Hoch_3713</name>
</gene>
<dbReference type="HOGENOM" id="CLU_300310_0_0_7"/>
<evidence type="ECO:0000313" key="3">
    <source>
        <dbReference type="Proteomes" id="UP000001880"/>
    </source>
</evidence>
<protein>
    <submittedName>
        <fullName evidence="2">Periplasmic component of the Tol biopolymer transport system-like protein</fullName>
    </submittedName>
</protein>
<reference evidence="2 3" key="1">
    <citation type="journal article" date="2010" name="Stand. Genomic Sci.">
        <title>Complete genome sequence of Haliangium ochraceum type strain (SMP-2).</title>
        <authorList>
            <consortium name="US DOE Joint Genome Institute (JGI-PGF)"/>
            <person name="Ivanova N."/>
            <person name="Daum C."/>
            <person name="Lang E."/>
            <person name="Abt B."/>
            <person name="Kopitz M."/>
            <person name="Saunders E."/>
            <person name="Lapidus A."/>
            <person name="Lucas S."/>
            <person name="Glavina Del Rio T."/>
            <person name="Nolan M."/>
            <person name="Tice H."/>
            <person name="Copeland A."/>
            <person name="Cheng J.F."/>
            <person name="Chen F."/>
            <person name="Bruce D."/>
            <person name="Goodwin L."/>
            <person name="Pitluck S."/>
            <person name="Mavromatis K."/>
            <person name="Pati A."/>
            <person name="Mikhailova N."/>
            <person name="Chen A."/>
            <person name="Palaniappan K."/>
            <person name="Land M."/>
            <person name="Hauser L."/>
            <person name="Chang Y.J."/>
            <person name="Jeffries C.D."/>
            <person name="Detter J.C."/>
            <person name="Brettin T."/>
            <person name="Rohde M."/>
            <person name="Goker M."/>
            <person name="Bristow J."/>
            <person name="Markowitz V."/>
            <person name="Eisen J.A."/>
            <person name="Hugenholtz P."/>
            <person name="Kyrpides N.C."/>
            <person name="Klenk H.P."/>
        </authorList>
    </citation>
    <scope>NUCLEOTIDE SEQUENCE [LARGE SCALE GENOMIC DNA]</scope>
    <source>
        <strain evidence="3">DSM 14365 / CIP 107738 / JCM 11303 / AJ 13395 / SMP-2</strain>
    </source>
</reference>
<dbReference type="RefSeq" id="WP_012828812.1">
    <property type="nucleotide sequence ID" value="NC_013440.1"/>
</dbReference>
<dbReference type="STRING" id="502025.Hoch_3713"/>
<dbReference type="Pfam" id="PF07676">
    <property type="entry name" value="PD40"/>
    <property type="match status" value="1"/>
</dbReference>
<dbReference type="SUPFAM" id="SSF82171">
    <property type="entry name" value="DPP6 N-terminal domain-like"/>
    <property type="match status" value="1"/>
</dbReference>
<keyword evidence="3" id="KW-1185">Reference proteome</keyword>
<dbReference type="AlphaFoldDB" id="D0LY63"/>